<dbReference type="Gene3D" id="1.10.340.20">
    <property type="entry name" value="Apc36109-like domain"/>
    <property type="match status" value="1"/>
</dbReference>
<dbReference type="InterPro" id="IPR015053">
    <property type="entry name" value="DUF1871"/>
</dbReference>
<dbReference type="InterPro" id="IPR023162">
    <property type="entry name" value="Apc36109-like_dom_sf"/>
</dbReference>
<reference evidence="1 2" key="1">
    <citation type="submission" date="2019-02" db="EMBL/GenBank/DDBJ databases">
        <title>Ureibacillus thermophilus.</title>
        <authorList>
            <person name="Sunny J.S."/>
            <person name="Natarajan A."/>
            <person name="Saleena L.M."/>
        </authorList>
    </citation>
    <scope>NUCLEOTIDE SEQUENCE [LARGE SCALE GENOMIC DNA]</scope>
    <source>
        <strain evidence="1 2">LM102</strain>
    </source>
</reference>
<dbReference type="AlphaFoldDB" id="A0A4P6UXX1"/>
<sequence length="81" mass="9494">MNKKAKIALMQWDPFQLGEEAYELESNDVVLALQKIDDPTELARVIQKVYEQSFQIWIPFENCVEMAYRLIAIKFEAKSII</sequence>
<keyword evidence="2" id="KW-1185">Reference proteome</keyword>
<protein>
    <submittedName>
        <fullName evidence="1">DUF1871 family protein</fullName>
    </submittedName>
</protein>
<dbReference type="Proteomes" id="UP000291151">
    <property type="component" value="Chromosome"/>
</dbReference>
<evidence type="ECO:0000313" key="1">
    <source>
        <dbReference type="EMBL" id="QBK26602.1"/>
    </source>
</evidence>
<organism evidence="1 2">
    <name type="scientific">Ureibacillus thermophilus</name>
    <dbReference type="NCBI Taxonomy" id="367743"/>
    <lineage>
        <taxon>Bacteria</taxon>
        <taxon>Bacillati</taxon>
        <taxon>Bacillota</taxon>
        <taxon>Bacilli</taxon>
        <taxon>Bacillales</taxon>
        <taxon>Caryophanaceae</taxon>
        <taxon>Ureibacillus</taxon>
    </lineage>
</organism>
<dbReference type="Pfam" id="PF08958">
    <property type="entry name" value="DUF1871"/>
    <property type="match status" value="1"/>
</dbReference>
<dbReference type="RefSeq" id="WP_245989460.1">
    <property type="nucleotide sequence ID" value="NZ_CP036528.1"/>
</dbReference>
<evidence type="ECO:0000313" key="2">
    <source>
        <dbReference type="Proteomes" id="UP000291151"/>
    </source>
</evidence>
<dbReference type="SUPFAM" id="SSF116922">
    <property type="entry name" value="YugE-like"/>
    <property type="match status" value="1"/>
</dbReference>
<proteinExistence type="predicted"/>
<gene>
    <name evidence="1" type="ORF">DKZ56_12550</name>
</gene>
<name>A0A4P6UXX1_9BACL</name>
<dbReference type="EMBL" id="CP036528">
    <property type="protein sequence ID" value="QBK26602.1"/>
    <property type="molecule type" value="Genomic_DNA"/>
</dbReference>
<accession>A0A4P6UXX1</accession>
<dbReference type="KEGG" id="uth:DKZ56_12550"/>